<reference evidence="1 2" key="1">
    <citation type="journal article" date="2010" name="Stand. Genomic Sci.">
        <title>Complete genome sequence of Ilyobacter polytropus type strain (CuHbu1).</title>
        <authorList>
            <person name="Sikorski J."/>
            <person name="Chertkov O."/>
            <person name="Lapidus A."/>
            <person name="Nolan M."/>
            <person name="Lucas S."/>
            <person name="Del Rio T.G."/>
            <person name="Tice H."/>
            <person name="Cheng J.F."/>
            <person name="Tapia R."/>
            <person name="Han C."/>
            <person name="Goodwin L."/>
            <person name="Pitluck S."/>
            <person name="Liolios K."/>
            <person name="Ivanova N."/>
            <person name="Mavromatis K."/>
            <person name="Mikhailova N."/>
            <person name="Pati A."/>
            <person name="Chen A."/>
            <person name="Palaniappan K."/>
            <person name="Land M."/>
            <person name="Hauser L."/>
            <person name="Chang Y.J."/>
            <person name="Jeffries C.D."/>
            <person name="Brambilla E."/>
            <person name="Yasawong M."/>
            <person name="Rohde M."/>
            <person name="Pukall R."/>
            <person name="Spring S."/>
            <person name="Goker M."/>
            <person name="Woyke T."/>
            <person name="Bristow J."/>
            <person name="Eisen J.A."/>
            <person name="Markowitz V."/>
            <person name="Hugenholtz P."/>
            <person name="Kyrpides N.C."/>
            <person name="Klenk H.P."/>
        </authorList>
    </citation>
    <scope>NUCLEOTIDE SEQUENCE [LARGE SCALE GENOMIC DNA]</scope>
    <source>
        <strain evidence="2">ATCC 51220 / DSM 2926 / LMG 16218 / CuHBu1</strain>
        <plasmid evidence="2">pILYOP01</plasmid>
    </source>
</reference>
<dbReference type="InterPro" id="IPR004375">
    <property type="entry name" value="NanQ/TabA/YiaL"/>
</dbReference>
<keyword evidence="2" id="KW-1185">Reference proteome</keyword>
<geneLocation type="plasmid" evidence="1 2">
    <name>pILYOP01</name>
</geneLocation>
<dbReference type="AlphaFoldDB" id="E3HC84"/>
<evidence type="ECO:0000313" key="2">
    <source>
        <dbReference type="Proteomes" id="UP000006875"/>
    </source>
</evidence>
<evidence type="ECO:0000313" key="1">
    <source>
        <dbReference type="EMBL" id="ADO83927.1"/>
    </source>
</evidence>
<sequence length="155" mass="17683">MIYGNLENLGDITIYPESIQKAIKYLLDTDLENKEAGVYEIQGRDIYAQIIDMETAPKNEKKPEIHKKYIDVQYLVSGIERIGIAVDTHKNKVSEAYSEEKDVLFYEECEGETDLLMLPGNFAVFFPNTVHRPGCNDGKNAKIRKVVIKINKDVL</sequence>
<protein>
    <recommendedName>
        <fullName evidence="3">YhcH/YjgK/YiaL family protein</fullName>
    </recommendedName>
</protein>
<dbReference type="PANTHER" id="PTHR34986">
    <property type="entry name" value="EVOLVED BETA-GALACTOSIDASE SUBUNIT BETA"/>
    <property type="match status" value="1"/>
</dbReference>
<name>E3HC84_ILYPC</name>
<dbReference type="KEGG" id="ipo:Ilyop_2164"/>
<dbReference type="NCBIfam" id="TIGR00022">
    <property type="entry name" value="YhcH/YjgK/YiaL family protein"/>
    <property type="match status" value="1"/>
</dbReference>
<dbReference type="RefSeq" id="WP_013388589.1">
    <property type="nucleotide sequence ID" value="NC_014633.1"/>
</dbReference>
<dbReference type="PANTHER" id="PTHR34986:SF1">
    <property type="entry name" value="PROTEIN YIAL"/>
    <property type="match status" value="1"/>
</dbReference>
<dbReference type="GO" id="GO:0005829">
    <property type="term" value="C:cytosol"/>
    <property type="evidence" value="ECO:0007669"/>
    <property type="project" value="TreeGrafter"/>
</dbReference>
<gene>
    <name evidence="1" type="ordered locus">Ilyop_2164</name>
</gene>
<keyword evidence="1" id="KW-0614">Plasmid</keyword>
<dbReference type="Pfam" id="PF04074">
    <property type="entry name" value="DUF386"/>
    <property type="match status" value="1"/>
</dbReference>
<organism evidence="1 2">
    <name type="scientific">Ilyobacter polytropus (strain ATCC 51220 / DSM 2926 / LMG 16218 / CuHBu1)</name>
    <dbReference type="NCBI Taxonomy" id="572544"/>
    <lineage>
        <taxon>Bacteria</taxon>
        <taxon>Fusobacteriati</taxon>
        <taxon>Fusobacteriota</taxon>
        <taxon>Fusobacteriia</taxon>
        <taxon>Fusobacteriales</taxon>
        <taxon>Fusobacteriaceae</taxon>
        <taxon>Ilyobacter</taxon>
    </lineage>
</organism>
<dbReference type="HOGENOM" id="CLU_107139_3_3_0"/>
<dbReference type="InterPro" id="IPR037012">
    <property type="entry name" value="NanQ/TabA/YiaL_sf"/>
</dbReference>
<accession>E3HC84</accession>
<dbReference type="OrthoDB" id="9792756at2"/>
<evidence type="ECO:0008006" key="3">
    <source>
        <dbReference type="Google" id="ProtNLM"/>
    </source>
</evidence>
<dbReference type="EMBL" id="CP002282">
    <property type="protein sequence ID" value="ADO83927.1"/>
    <property type="molecule type" value="Genomic_DNA"/>
</dbReference>
<proteinExistence type="predicted"/>
<dbReference type="Gene3D" id="2.60.120.370">
    <property type="entry name" value="YhcH/YjgK/YiaL"/>
    <property type="match status" value="1"/>
</dbReference>
<dbReference type="SUPFAM" id="SSF51197">
    <property type="entry name" value="Clavaminate synthase-like"/>
    <property type="match status" value="1"/>
</dbReference>
<dbReference type="Proteomes" id="UP000006875">
    <property type="component" value="Plasmid pILYOP01"/>
</dbReference>